<accession>A0A811VFW7</accession>
<dbReference type="AlphaFoldDB" id="A0A811VFW7"/>
<dbReference type="Proteomes" id="UP000606786">
    <property type="component" value="Unassembled WGS sequence"/>
</dbReference>
<sequence>MLNYIKVIKEQMNARNGKQGQQQNVITYINILLKIQKGNDPQLLSSISNCITHGDDALTTPLYGSVVACRRTTAGRQWHDVDAHLMVLHQMQQRRQRVIATRLGARLAVHQQRHVETSRMDERDPLWQHHVDRVCSGNQSIVVNVDFLVVEVVNCIGKSLAFLRPGNC</sequence>
<comment type="caution">
    <text evidence="1">The sequence shown here is derived from an EMBL/GenBank/DDBJ whole genome shotgun (WGS) entry which is preliminary data.</text>
</comment>
<evidence type="ECO:0000313" key="1">
    <source>
        <dbReference type="EMBL" id="CAD7013139.1"/>
    </source>
</evidence>
<reference evidence="1" key="1">
    <citation type="submission" date="2020-11" db="EMBL/GenBank/DDBJ databases">
        <authorList>
            <person name="Whitehead M."/>
        </authorList>
    </citation>
    <scope>NUCLEOTIDE SEQUENCE</scope>
    <source>
        <strain evidence="1">EGII</strain>
    </source>
</reference>
<name>A0A811VFW7_CERCA</name>
<gene>
    <name evidence="1" type="ORF">CCAP1982_LOCUS21210</name>
</gene>
<evidence type="ECO:0000313" key="2">
    <source>
        <dbReference type="Proteomes" id="UP000606786"/>
    </source>
</evidence>
<organism evidence="1 2">
    <name type="scientific">Ceratitis capitata</name>
    <name type="common">Mediterranean fruit fly</name>
    <name type="synonym">Tephritis capitata</name>
    <dbReference type="NCBI Taxonomy" id="7213"/>
    <lineage>
        <taxon>Eukaryota</taxon>
        <taxon>Metazoa</taxon>
        <taxon>Ecdysozoa</taxon>
        <taxon>Arthropoda</taxon>
        <taxon>Hexapoda</taxon>
        <taxon>Insecta</taxon>
        <taxon>Pterygota</taxon>
        <taxon>Neoptera</taxon>
        <taxon>Endopterygota</taxon>
        <taxon>Diptera</taxon>
        <taxon>Brachycera</taxon>
        <taxon>Muscomorpha</taxon>
        <taxon>Tephritoidea</taxon>
        <taxon>Tephritidae</taxon>
        <taxon>Ceratitis</taxon>
        <taxon>Ceratitis</taxon>
    </lineage>
</organism>
<protein>
    <submittedName>
        <fullName evidence="1">(Mediterranean fruit fly) hypothetical protein</fullName>
    </submittedName>
</protein>
<proteinExistence type="predicted"/>
<dbReference type="EMBL" id="CAJHJT010000056">
    <property type="protein sequence ID" value="CAD7013139.1"/>
    <property type="molecule type" value="Genomic_DNA"/>
</dbReference>
<keyword evidence="2" id="KW-1185">Reference proteome</keyword>